<dbReference type="RefSeq" id="WP_188754793.1">
    <property type="nucleotide sequence ID" value="NZ_BMJY01000002.1"/>
</dbReference>
<dbReference type="Proteomes" id="UP000657592">
    <property type="component" value="Unassembled WGS sequence"/>
</dbReference>
<keyword evidence="1" id="KW-0812">Transmembrane</keyword>
<gene>
    <name evidence="2" type="ORF">GCM10010921_06200</name>
</gene>
<reference evidence="2" key="2">
    <citation type="submission" date="2020-09" db="EMBL/GenBank/DDBJ databases">
        <authorList>
            <person name="Sun Q."/>
            <person name="Zhou Y."/>
        </authorList>
    </citation>
    <scope>NUCLEOTIDE SEQUENCE</scope>
    <source>
        <strain evidence="2">CGMCC 1.15794</strain>
    </source>
</reference>
<sequence length="170" mass="17992">MLNLGVVRIVATTAVLAVFVAAAVTSIGSAGRPTFWFPAFVAVAGTIAAAYSLLTDLLNVRRGRSVLEGEVSDLGASVSDGEDEEDGTGRSETPKRVLIWALWLVALPALALVIPFFYASLVWLVAVMRVTARRSWLSVAISVGAFGIVLNVLVVLLEIRMPPALLTGWG</sequence>
<evidence type="ECO:0000313" key="2">
    <source>
        <dbReference type="EMBL" id="GGH36815.1"/>
    </source>
</evidence>
<evidence type="ECO:0000256" key="1">
    <source>
        <dbReference type="SAM" id="Phobius"/>
    </source>
</evidence>
<dbReference type="EMBL" id="BMJY01000002">
    <property type="protein sequence ID" value="GGH36815.1"/>
    <property type="molecule type" value="Genomic_DNA"/>
</dbReference>
<keyword evidence="3" id="KW-1185">Reference proteome</keyword>
<keyword evidence="1" id="KW-1133">Transmembrane helix</keyword>
<accession>A0A917IET9</accession>
<reference evidence="2" key="1">
    <citation type="journal article" date="2014" name="Int. J. Syst. Evol. Microbiol.">
        <title>Complete genome sequence of Corynebacterium casei LMG S-19264T (=DSM 44701T), isolated from a smear-ripened cheese.</title>
        <authorList>
            <consortium name="US DOE Joint Genome Institute (JGI-PGF)"/>
            <person name="Walter F."/>
            <person name="Albersmeier A."/>
            <person name="Kalinowski J."/>
            <person name="Ruckert C."/>
        </authorList>
    </citation>
    <scope>NUCLEOTIDE SEQUENCE</scope>
    <source>
        <strain evidence="2">CGMCC 1.15794</strain>
    </source>
</reference>
<dbReference type="AlphaFoldDB" id="A0A917IET9"/>
<comment type="caution">
    <text evidence="2">The sequence shown here is derived from an EMBL/GenBank/DDBJ whole genome shotgun (WGS) entry which is preliminary data.</text>
</comment>
<protein>
    <recommendedName>
        <fullName evidence="4">Tripartite tricarboxylate transporter TctB family protein</fullName>
    </recommendedName>
</protein>
<proteinExistence type="predicted"/>
<name>A0A917IET9_9MICO</name>
<organism evidence="2 3">
    <name type="scientific">Microbacterium album</name>
    <dbReference type="NCBI Taxonomy" id="2053191"/>
    <lineage>
        <taxon>Bacteria</taxon>
        <taxon>Bacillati</taxon>
        <taxon>Actinomycetota</taxon>
        <taxon>Actinomycetes</taxon>
        <taxon>Micrococcales</taxon>
        <taxon>Microbacteriaceae</taxon>
        <taxon>Microbacterium</taxon>
    </lineage>
</organism>
<keyword evidence="1" id="KW-0472">Membrane</keyword>
<feature type="transmembrane region" description="Helical" evidence="1">
    <location>
        <begin position="97"/>
        <end position="124"/>
    </location>
</feature>
<feature type="transmembrane region" description="Helical" evidence="1">
    <location>
        <begin position="136"/>
        <end position="157"/>
    </location>
</feature>
<feature type="transmembrane region" description="Helical" evidence="1">
    <location>
        <begin position="7"/>
        <end position="29"/>
    </location>
</feature>
<evidence type="ECO:0000313" key="3">
    <source>
        <dbReference type="Proteomes" id="UP000657592"/>
    </source>
</evidence>
<evidence type="ECO:0008006" key="4">
    <source>
        <dbReference type="Google" id="ProtNLM"/>
    </source>
</evidence>
<feature type="transmembrane region" description="Helical" evidence="1">
    <location>
        <begin position="35"/>
        <end position="54"/>
    </location>
</feature>